<feature type="region of interest" description="Disordered" evidence="5">
    <location>
        <begin position="1"/>
        <end position="21"/>
    </location>
</feature>
<dbReference type="PANTHER" id="PTHR30055:SF234">
    <property type="entry name" value="HTH-TYPE TRANSCRIPTIONAL REGULATOR BETI"/>
    <property type="match status" value="1"/>
</dbReference>
<keyword evidence="3" id="KW-0804">Transcription</keyword>
<dbReference type="InterPro" id="IPR009057">
    <property type="entry name" value="Homeodomain-like_sf"/>
</dbReference>
<dbReference type="GO" id="GO:0003700">
    <property type="term" value="F:DNA-binding transcription factor activity"/>
    <property type="evidence" value="ECO:0007669"/>
    <property type="project" value="TreeGrafter"/>
</dbReference>
<dbReference type="EMBL" id="JACBZY010000001">
    <property type="protein sequence ID" value="NYG99910.1"/>
    <property type="molecule type" value="Genomic_DNA"/>
</dbReference>
<evidence type="ECO:0000256" key="5">
    <source>
        <dbReference type="SAM" id="MobiDB-lite"/>
    </source>
</evidence>
<keyword evidence="1" id="KW-0805">Transcription regulation</keyword>
<evidence type="ECO:0000256" key="2">
    <source>
        <dbReference type="ARBA" id="ARBA00023125"/>
    </source>
</evidence>
<protein>
    <submittedName>
        <fullName evidence="7">AcrR family transcriptional regulator</fullName>
    </submittedName>
</protein>
<dbReference type="GO" id="GO:0000976">
    <property type="term" value="F:transcription cis-regulatory region binding"/>
    <property type="evidence" value="ECO:0007669"/>
    <property type="project" value="TreeGrafter"/>
</dbReference>
<dbReference type="PROSITE" id="PS50977">
    <property type="entry name" value="HTH_TETR_2"/>
    <property type="match status" value="1"/>
</dbReference>
<dbReference type="InterPro" id="IPR001647">
    <property type="entry name" value="HTH_TetR"/>
</dbReference>
<dbReference type="AlphaFoldDB" id="A0A852YF36"/>
<comment type="caution">
    <text evidence="7">The sequence shown here is derived from an EMBL/GenBank/DDBJ whole genome shotgun (WGS) entry which is preliminary data.</text>
</comment>
<evidence type="ECO:0000313" key="7">
    <source>
        <dbReference type="EMBL" id="NYG99910.1"/>
    </source>
</evidence>
<evidence type="ECO:0000259" key="6">
    <source>
        <dbReference type="PROSITE" id="PS50977"/>
    </source>
</evidence>
<dbReference type="SUPFAM" id="SSF46689">
    <property type="entry name" value="Homeodomain-like"/>
    <property type="match status" value="1"/>
</dbReference>
<dbReference type="SUPFAM" id="SSF48498">
    <property type="entry name" value="Tetracyclin repressor-like, C-terminal domain"/>
    <property type="match status" value="1"/>
</dbReference>
<dbReference type="InterPro" id="IPR049445">
    <property type="entry name" value="TetR_SbtR-like_C"/>
</dbReference>
<organism evidence="7 8">
    <name type="scientific">Schumannella luteola</name>
    <dbReference type="NCBI Taxonomy" id="472059"/>
    <lineage>
        <taxon>Bacteria</taxon>
        <taxon>Bacillati</taxon>
        <taxon>Actinomycetota</taxon>
        <taxon>Actinomycetes</taxon>
        <taxon>Micrococcales</taxon>
        <taxon>Microbacteriaceae</taxon>
        <taxon>Schumannella</taxon>
    </lineage>
</organism>
<reference evidence="7 8" key="1">
    <citation type="submission" date="2020-07" db="EMBL/GenBank/DDBJ databases">
        <title>Sequencing the genomes of 1000 actinobacteria strains.</title>
        <authorList>
            <person name="Klenk H.-P."/>
        </authorList>
    </citation>
    <scope>NUCLEOTIDE SEQUENCE [LARGE SCALE GENOMIC DNA]</scope>
    <source>
        <strain evidence="7 8">DSM 23141</strain>
    </source>
</reference>
<accession>A0A852YF36</accession>
<evidence type="ECO:0000256" key="3">
    <source>
        <dbReference type="ARBA" id="ARBA00023163"/>
    </source>
</evidence>
<sequence>MDDRASDSSTTTSDARRADAQRNRARILEVASAAFLRDPETSLNAIAKSAGVGAGTLYRHFPTREDLLLAVYKEDIDGLEASVRRTLDEQEPLDAFRDWARRLAASVRVKHGLGEALSTPTAQALIDSTYGPVTSAIRQLLDAAAAHGDARPGIDASDVLLLLSALWRVPRTEAGLAQADRILELVFDGLRPEPAPAD</sequence>
<feature type="DNA-binding region" description="H-T-H motif" evidence="4">
    <location>
        <begin position="42"/>
        <end position="61"/>
    </location>
</feature>
<feature type="domain" description="HTH tetR-type" evidence="6">
    <location>
        <begin position="21"/>
        <end position="79"/>
    </location>
</feature>
<evidence type="ECO:0000256" key="1">
    <source>
        <dbReference type="ARBA" id="ARBA00023015"/>
    </source>
</evidence>
<dbReference type="Proteomes" id="UP000553888">
    <property type="component" value="Unassembled WGS sequence"/>
</dbReference>
<keyword evidence="2 4" id="KW-0238">DNA-binding</keyword>
<name>A0A852YF36_9MICO</name>
<dbReference type="RefSeq" id="WP_179568404.1">
    <property type="nucleotide sequence ID" value="NZ_JACBZY010000001.1"/>
</dbReference>
<dbReference type="InterPro" id="IPR050109">
    <property type="entry name" value="HTH-type_TetR-like_transc_reg"/>
</dbReference>
<dbReference type="Pfam" id="PF00440">
    <property type="entry name" value="TetR_N"/>
    <property type="match status" value="1"/>
</dbReference>
<proteinExistence type="predicted"/>
<dbReference type="Gene3D" id="1.10.357.10">
    <property type="entry name" value="Tetracycline Repressor, domain 2"/>
    <property type="match status" value="1"/>
</dbReference>
<evidence type="ECO:0000313" key="8">
    <source>
        <dbReference type="Proteomes" id="UP000553888"/>
    </source>
</evidence>
<keyword evidence="8" id="KW-1185">Reference proteome</keyword>
<dbReference type="Pfam" id="PF21597">
    <property type="entry name" value="TetR_C_43"/>
    <property type="match status" value="1"/>
</dbReference>
<dbReference type="PANTHER" id="PTHR30055">
    <property type="entry name" value="HTH-TYPE TRANSCRIPTIONAL REGULATOR RUTR"/>
    <property type="match status" value="1"/>
</dbReference>
<gene>
    <name evidence="7" type="ORF">BJ979_002536</name>
</gene>
<dbReference type="InterPro" id="IPR036271">
    <property type="entry name" value="Tet_transcr_reg_TetR-rel_C_sf"/>
</dbReference>
<evidence type="ECO:0000256" key="4">
    <source>
        <dbReference type="PROSITE-ProRule" id="PRU00335"/>
    </source>
</evidence>